<dbReference type="Proteomes" id="UP000192936">
    <property type="component" value="Unassembled WGS sequence"/>
</dbReference>
<dbReference type="RefSeq" id="WP_143266763.1">
    <property type="nucleotide sequence ID" value="NZ_FXAK01000007.1"/>
</dbReference>
<protein>
    <submittedName>
        <fullName evidence="1">Uncharacterized protein</fullName>
    </submittedName>
</protein>
<accession>A0A1X7GQ46</accession>
<gene>
    <name evidence="1" type="ORF">SAMN02982917_4232</name>
</gene>
<evidence type="ECO:0000313" key="2">
    <source>
        <dbReference type="Proteomes" id="UP000192936"/>
    </source>
</evidence>
<name>A0A1X7GQ46_9PROT</name>
<proteinExistence type="predicted"/>
<sequence length="283" mass="32723">MMNTNSNRYKVQEFIEQVSGCNDLSKWKEFKREVERIVVDSQMEAEINPLLFQDACGIYFKALVSIIESVEALSRGRCSWAVVKLYYSVFYLVRCLISIRGIAVFKCHGIYTLRIAEGELPVKRDGVKENGIKISGDHKTILHFYKKNFSGDRVISLNVDGMNVIDWMMSRRDYVNYRDATFFEPEIVGFSESIFSCGIEERIHNYIDDSDYIYCFDRDHCCLSVPIKMAMQFCKEAAQASCGNSLLSEDQKNYIKRALEEVNIKTEGKLGRLMLGYYRNGDY</sequence>
<evidence type="ECO:0000313" key="1">
    <source>
        <dbReference type="EMBL" id="SMF73064.1"/>
    </source>
</evidence>
<organism evidence="1 2">
    <name type="scientific">Azospirillum oryzae</name>
    <dbReference type="NCBI Taxonomy" id="286727"/>
    <lineage>
        <taxon>Bacteria</taxon>
        <taxon>Pseudomonadati</taxon>
        <taxon>Pseudomonadota</taxon>
        <taxon>Alphaproteobacteria</taxon>
        <taxon>Rhodospirillales</taxon>
        <taxon>Azospirillaceae</taxon>
        <taxon>Azospirillum</taxon>
    </lineage>
</organism>
<dbReference type="OrthoDB" id="8479493at2"/>
<dbReference type="AlphaFoldDB" id="A0A1X7GQ46"/>
<reference evidence="1 2" key="1">
    <citation type="submission" date="2017-04" db="EMBL/GenBank/DDBJ databases">
        <authorList>
            <person name="Afonso C.L."/>
            <person name="Miller P.J."/>
            <person name="Scott M.A."/>
            <person name="Spackman E."/>
            <person name="Goraichik I."/>
            <person name="Dimitrov K.M."/>
            <person name="Suarez D.L."/>
            <person name="Swayne D.E."/>
        </authorList>
    </citation>
    <scope>NUCLEOTIDE SEQUENCE [LARGE SCALE GENOMIC DNA]</scope>
    <source>
        <strain evidence="1 2">A2P</strain>
    </source>
</reference>
<dbReference type="EMBL" id="FXAK01000007">
    <property type="protein sequence ID" value="SMF73064.1"/>
    <property type="molecule type" value="Genomic_DNA"/>
</dbReference>
<dbReference type="STRING" id="286727.SAMN02982917_4232"/>